<sequence>MKIPNSTTCLACGSARLESFYQVSQIPVHSGVLVKSRAEALAFPRGDLELAFCSMCGFIQNRLFAPERLDYSVGYQETQGFSPTFTGWAKRLIQQLIERYGVQEQTVLEIGCGKGEFLAELCQAGKNRGIGIDPGLALEHPSHSGQIQWIGGVYEDHTERTREAQTVLCRHTLEHIAPVGAFIGRIRAAIPPQALLFLEVPDTCRILEEKAFWDIYYEHCSYFTQGSLGRLLRAQGFKVLENRRDYGDQYVLAFARADQANQAFPEENDLEGLNRLVRAFKAAAPAAIQDWRNRLEAWHQAGKRVVLWAASSKSVAFLTSLAVSEEVAYAVDINPYKRGHYLPGSGHPVVGPDDLEQAPPDVVLVMNSIYTEEIRRDLARRGLQPELVPLR</sequence>
<dbReference type="Pfam" id="PF13489">
    <property type="entry name" value="Methyltransf_23"/>
    <property type="match status" value="1"/>
</dbReference>
<proteinExistence type="predicted"/>
<name>D7BDG8_ALLS1</name>
<accession>D7BDG8</accession>
<dbReference type="EMBL" id="CP002042">
    <property type="protein sequence ID" value="ADH64788.1"/>
    <property type="molecule type" value="Genomic_DNA"/>
</dbReference>
<dbReference type="eggNOG" id="COG2227">
    <property type="taxonomic scope" value="Bacteria"/>
</dbReference>
<dbReference type="SUPFAM" id="SSF53335">
    <property type="entry name" value="S-adenosyl-L-methionine-dependent methyltransferases"/>
    <property type="match status" value="1"/>
</dbReference>
<dbReference type="AlphaFoldDB" id="D7BDG8"/>
<dbReference type="HOGENOM" id="CLU_050039_1_0_0"/>
<evidence type="ECO:0000259" key="1">
    <source>
        <dbReference type="Pfam" id="PF08484"/>
    </source>
</evidence>
<evidence type="ECO:0000313" key="2">
    <source>
        <dbReference type="EMBL" id="ADH64788.1"/>
    </source>
</evidence>
<dbReference type="Gene3D" id="3.40.50.720">
    <property type="entry name" value="NAD(P)-binding Rossmann-like Domain"/>
    <property type="match status" value="1"/>
</dbReference>
<protein>
    <submittedName>
        <fullName evidence="2">C-methyltransferase</fullName>
    </submittedName>
</protein>
<dbReference type="STRING" id="526227.Mesil_2948"/>
<dbReference type="KEGG" id="msv:Mesil_2948"/>
<evidence type="ECO:0000313" key="3">
    <source>
        <dbReference type="Proteomes" id="UP000001916"/>
    </source>
</evidence>
<dbReference type="Gene3D" id="6.20.50.110">
    <property type="entry name" value="Methyltransferase, zinc-binding domain"/>
    <property type="match status" value="1"/>
</dbReference>
<feature type="domain" description="C-methyltransferase" evidence="1">
    <location>
        <begin position="276"/>
        <end position="379"/>
    </location>
</feature>
<dbReference type="Proteomes" id="UP000001916">
    <property type="component" value="Chromosome"/>
</dbReference>
<organism evidence="2 3">
    <name type="scientific">Allomeiothermus silvanus (strain ATCC 700542 / DSM 9946 / NBRC 106475 / NCIMB 13440 / VI-R2)</name>
    <name type="common">Thermus silvanus</name>
    <dbReference type="NCBI Taxonomy" id="526227"/>
    <lineage>
        <taxon>Bacteria</taxon>
        <taxon>Thermotogati</taxon>
        <taxon>Deinococcota</taxon>
        <taxon>Deinococci</taxon>
        <taxon>Thermales</taxon>
        <taxon>Thermaceae</taxon>
        <taxon>Allomeiothermus</taxon>
    </lineage>
</organism>
<dbReference type="InterPro" id="IPR029063">
    <property type="entry name" value="SAM-dependent_MTases_sf"/>
</dbReference>
<dbReference type="CDD" id="cd02440">
    <property type="entry name" value="AdoMet_MTases"/>
    <property type="match status" value="1"/>
</dbReference>
<dbReference type="Gene3D" id="3.40.50.150">
    <property type="entry name" value="Vaccinia Virus protein VP39"/>
    <property type="match status" value="1"/>
</dbReference>
<keyword evidence="3" id="KW-1185">Reference proteome</keyword>
<dbReference type="PANTHER" id="PTHR43861">
    <property type="entry name" value="TRANS-ACONITATE 2-METHYLTRANSFERASE-RELATED"/>
    <property type="match status" value="1"/>
</dbReference>
<reference evidence="2 3" key="1">
    <citation type="journal article" date="2010" name="Stand. Genomic Sci.">
        <title>Complete genome sequence of Meiothermus silvanus type strain (VI-R2).</title>
        <authorList>
            <person name="Sikorski J."/>
            <person name="Tindall B.J."/>
            <person name="Lowry S."/>
            <person name="Lucas S."/>
            <person name="Nolan M."/>
            <person name="Copeland A."/>
            <person name="Glavina Del Rio T."/>
            <person name="Tice H."/>
            <person name="Cheng J.F."/>
            <person name="Han C."/>
            <person name="Pitluck S."/>
            <person name="Liolios K."/>
            <person name="Ivanova N."/>
            <person name="Mavromatis K."/>
            <person name="Mikhailova N."/>
            <person name="Pati A."/>
            <person name="Goodwin L."/>
            <person name="Chen A."/>
            <person name="Palaniappan K."/>
            <person name="Land M."/>
            <person name="Hauser L."/>
            <person name="Chang Y.J."/>
            <person name="Jeffries C.D."/>
            <person name="Rohde M."/>
            <person name="Goker M."/>
            <person name="Woyke T."/>
            <person name="Bristow J."/>
            <person name="Eisen J.A."/>
            <person name="Markowitz V."/>
            <person name="Hugenholtz P."/>
            <person name="Kyrpides N.C."/>
            <person name="Klenk H.P."/>
            <person name="Lapidus A."/>
        </authorList>
    </citation>
    <scope>NUCLEOTIDE SEQUENCE [LARGE SCALE GENOMIC DNA]</scope>
    <source>
        <strain evidence="3">ATCC 700542 / DSM 9946 / VI-R2</strain>
    </source>
</reference>
<gene>
    <name evidence="2" type="ordered locus">Mesil_2948</name>
</gene>
<dbReference type="Pfam" id="PF08484">
    <property type="entry name" value="Methyltransf_14"/>
    <property type="match status" value="1"/>
</dbReference>
<dbReference type="InterPro" id="IPR038576">
    <property type="entry name" value="Methyltransf_Zn-bd_dom_put_sf"/>
</dbReference>
<dbReference type="InterPro" id="IPR013691">
    <property type="entry name" value="MeTrfase_14"/>
</dbReference>